<dbReference type="EMBL" id="JACHYB010000001">
    <property type="protein sequence ID" value="MBB3186647.1"/>
    <property type="molecule type" value="Genomic_DNA"/>
</dbReference>
<dbReference type="Proteomes" id="UP000544222">
    <property type="component" value="Unassembled WGS sequence"/>
</dbReference>
<organism evidence="1 2">
    <name type="scientific">Microbacter margulisiae</name>
    <dbReference type="NCBI Taxonomy" id="1350067"/>
    <lineage>
        <taxon>Bacteria</taxon>
        <taxon>Pseudomonadati</taxon>
        <taxon>Bacteroidota</taxon>
        <taxon>Bacteroidia</taxon>
        <taxon>Bacteroidales</taxon>
        <taxon>Porphyromonadaceae</taxon>
        <taxon>Microbacter</taxon>
    </lineage>
</organism>
<keyword evidence="2" id="KW-1185">Reference proteome</keyword>
<comment type="caution">
    <text evidence="1">The sequence shown here is derived from an EMBL/GenBank/DDBJ whole genome shotgun (WGS) entry which is preliminary data.</text>
</comment>
<dbReference type="AlphaFoldDB" id="A0A7W5H1R6"/>
<gene>
    <name evidence="1" type="ORF">FHX64_000810</name>
</gene>
<proteinExistence type="predicted"/>
<evidence type="ECO:0000313" key="1">
    <source>
        <dbReference type="EMBL" id="MBB3186647.1"/>
    </source>
</evidence>
<sequence length="68" mass="7746">MKLNIVPIAFSLTAIKPVISESIDVSLRCSIFFRICVATITTEISVNLPIYDIVLFRYRHVFICVNVE</sequence>
<reference evidence="1 2" key="1">
    <citation type="submission" date="2020-08" db="EMBL/GenBank/DDBJ databases">
        <title>Genomic Encyclopedia of Type Strains, Phase IV (KMG-IV): sequencing the most valuable type-strain genomes for metagenomic binning, comparative biology and taxonomic classification.</title>
        <authorList>
            <person name="Goeker M."/>
        </authorList>
    </citation>
    <scope>NUCLEOTIDE SEQUENCE [LARGE SCALE GENOMIC DNA]</scope>
    <source>
        <strain evidence="1 2">DSM 27471</strain>
    </source>
</reference>
<name>A0A7W5H1R6_9PORP</name>
<evidence type="ECO:0000313" key="2">
    <source>
        <dbReference type="Proteomes" id="UP000544222"/>
    </source>
</evidence>
<protein>
    <submittedName>
        <fullName evidence="1">Uncharacterized protein</fullName>
    </submittedName>
</protein>
<accession>A0A7W5H1R6</accession>